<sequence length="250" mass="25362">MGLVKTLGGLLVAASVVVLTGCQGGGPPALDRADLVSDLALRVDHSTTLDYLAEYQVAGGAVVSVSQSSTPRRTAYRYPGGALIITPNGTTTCGGRPTSCSTVALSGSNAEPTGLSDLPKHGLVSAKLVSSLLTTAALDLSANYKQYESTIAGRSATCVEVTNLTSPVTDSFEACVTTEGVVASFSGTVDDLVIELALARYTREVPESAFATASPKPSPAASPTTAGPSPTRSPVLPDFTEPSIAPSNKS</sequence>
<gene>
    <name evidence="2" type="ORF">F4553_003767</name>
</gene>
<evidence type="ECO:0000313" key="2">
    <source>
        <dbReference type="EMBL" id="MBB5870388.1"/>
    </source>
</evidence>
<dbReference type="Proteomes" id="UP000587527">
    <property type="component" value="Unassembled WGS sequence"/>
</dbReference>
<dbReference type="PROSITE" id="PS51257">
    <property type="entry name" value="PROKAR_LIPOPROTEIN"/>
    <property type="match status" value="1"/>
</dbReference>
<organism evidence="2 3">
    <name type="scientific">Allocatelliglobosispora scoriae</name>
    <dbReference type="NCBI Taxonomy" id="643052"/>
    <lineage>
        <taxon>Bacteria</taxon>
        <taxon>Bacillati</taxon>
        <taxon>Actinomycetota</taxon>
        <taxon>Actinomycetes</taxon>
        <taxon>Micromonosporales</taxon>
        <taxon>Micromonosporaceae</taxon>
        <taxon>Allocatelliglobosispora</taxon>
    </lineage>
</organism>
<accession>A0A841BSM3</accession>
<evidence type="ECO:0008006" key="4">
    <source>
        <dbReference type="Google" id="ProtNLM"/>
    </source>
</evidence>
<comment type="caution">
    <text evidence="2">The sequence shown here is derived from an EMBL/GenBank/DDBJ whole genome shotgun (WGS) entry which is preliminary data.</text>
</comment>
<reference evidence="2 3" key="1">
    <citation type="submission" date="2020-08" db="EMBL/GenBank/DDBJ databases">
        <title>Sequencing the genomes of 1000 actinobacteria strains.</title>
        <authorList>
            <person name="Klenk H.-P."/>
        </authorList>
    </citation>
    <scope>NUCLEOTIDE SEQUENCE [LARGE SCALE GENOMIC DNA]</scope>
    <source>
        <strain evidence="2 3">DSM 45362</strain>
    </source>
</reference>
<feature type="compositionally biased region" description="Low complexity" evidence="1">
    <location>
        <begin position="208"/>
        <end position="234"/>
    </location>
</feature>
<keyword evidence="3" id="KW-1185">Reference proteome</keyword>
<evidence type="ECO:0000256" key="1">
    <source>
        <dbReference type="SAM" id="MobiDB-lite"/>
    </source>
</evidence>
<proteinExistence type="predicted"/>
<name>A0A841BSM3_9ACTN</name>
<protein>
    <recommendedName>
        <fullName evidence="4">Lipoprotein</fullName>
    </recommendedName>
</protein>
<dbReference type="AlphaFoldDB" id="A0A841BSM3"/>
<dbReference type="EMBL" id="JACHMN010000002">
    <property type="protein sequence ID" value="MBB5870388.1"/>
    <property type="molecule type" value="Genomic_DNA"/>
</dbReference>
<feature type="region of interest" description="Disordered" evidence="1">
    <location>
        <begin position="207"/>
        <end position="250"/>
    </location>
</feature>
<dbReference type="RefSeq" id="WP_184837755.1">
    <property type="nucleotide sequence ID" value="NZ_JACHMN010000002.1"/>
</dbReference>
<evidence type="ECO:0000313" key="3">
    <source>
        <dbReference type="Proteomes" id="UP000587527"/>
    </source>
</evidence>